<evidence type="ECO:0000256" key="1">
    <source>
        <dbReference type="ARBA" id="ARBA00001255"/>
    </source>
</evidence>
<dbReference type="GO" id="GO:0016052">
    <property type="term" value="P:carbohydrate catabolic process"/>
    <property type="evidence" value="ECO:0007669"/>
    <property type="project" value="InterPro"/>
</dbReference>
<dbReference type="Gene3D" id="3.20.20.70">
    <property type="entry name" value="Aldolase class I"/>
    <property type="match status" value="1"/>
</dbReference>
<dbReference type="Pfam" id="PF16875">
    <property type="entry name" value="Glyco_hydro_36N"/>
    <property type="match status" value="1"/>
</dbReference>
<dbReference type="PROSITE" id="PS00512">
    <property type="entry name" value="ALPHA_GALACTOSIDASE"/>
    <property type="match status" value="1"/>
</dbReference>
<feature type="domain" description="Glycosyl hydrolase family 36 N-terminal" evidence="8">
    <location>
        <begin position="67"/>
        <end position="265"/>
    </location>
</feature>
<evidence type="ECO:0000313" key="9">
    <source>
        <dbReference type="EMBL" id="MCU7694716.1"/>
    </source>
</evidence>
<dbReference type="GO" id="GO:0004557">
    <property type="term" value="F:alpha-galactosidase activity"/>
    <property type="evidence" value="ECO:0007669"/>
    <property type="project" value="UniProtKB-UniRule"/>
</dbReference>
<dbReference type="InterPro" id="IPR002252">
    <property type="entry name" value="Glyco_hydro_36"/>
</dbReference>
<comment type="catalytic activity">
    <reaction evidence="1 5">
        <text>Hydrolysis of terminal, non-reducing alpha-D-galactose residues in alpha-D-galactosides, including galactose oligosaccharides, galactomannans and galactolipids.</text>
        <dbReference type="EC" id="3.2.1.22"/>
    </reaction>
</comment>
<keyword evidence="4 5" id="KW-0326">Glycosidase</keyword>
<feature type="active site" description="Nucleophile" evidence="6">
    <location>
        <position position="459"/>
    </location>
</feature>
<dbReference type="InterPro" id="IPR031705">
    <property type="entry name" value="Glyco_hydro_36_C"/>
</dbReference>
<dbReference type="InterPro" id="IPR017853">
    <property type="entry name" value="GH"/>
</dbReference>
<evidence type="ECO:0000256" key="4">
    <source>
        <dbReference type="ARBA" id="ARBA00023295"/>
    </source>
</evidence>
<dbReference type="InterPro" id="IPR038417">
    <property type="entry name" value="Alpga-gal_N_sf"/>
</dbReference>
<dbReference type="Pfam" id="PF16874">
    <property type="entry name" value="Glyco_hydro_36C"/>
    <property type="match status" value="1"/>
</dbReference>
<dbReference type="EMBL" id="JAOTPL010000012">
    <property type="protein sequence ID" value="MCU7694716.1"/>
    <property type="molecule type" value="Genomic_DNA"/>
</dbReference>
<dbReference type="PIRSF" id="PIRSF005536">
    <property type="entry name" value="Agal"/>
    <property type="match status" value="1"/>
</dbReference>
<reference evidence="9" key="1">
    <citation type="submission" date="2022-10" db="EMBL/GenBank/DDBJ databases">
        <authorList>
            <person name="Kim H.S."/>
            <person name="Kim J.-S."/>
            <person name="Suh M.K."/>
            <person name="Eom M.K."/>
            <person name="Lee J.-S."/>
        </authorList>
    </citation>
    <scope>NUCLEOTIDE SEQUENCE</scope>
    <source>
        <strain evidence="9">LIP-5</strain>
    </source>
</reference>
<proteinExistence type="inferred from homology"/>
<feature type="domain" description="Glycosyl hydrolase family 36 C-terminal" evidence="7">
    <location>
        <begin position="628"/>
        <end position="709"/>
    </location>
</feature>
<feature type="active site" description="Proton donor" evidence="6">
    <location>
        <position position="529"/>
    </location>
</feature>
<dbReference type="FunFam" id="3.20.20.70:FF:000118">
    <property type="entry name" value="Alpha-galactosidase"/>
    <property type="match status" value="1"/>
</dbReference>
<accession>A0AAE3IPF7</accession>
<evidence type="ECO:0000313" key="10">
    <source>
        <dbReference type="Proteomes" id="UP001209317"/>
    </source>
</evidence>
<name>A0AAE3IPF7_9BACT</name>
<protein>
    <recommendedName>
        <fullName evidence="2 5">Alpha-galactosidase</fullName>
        <ecNumber evidence="2 5">3.2.1.22</ecNumber>
    </recommendedName>
</protein>
<dbReference type="InterPro" id="IPR000111">
    <property type="entry name" value="Glyco_hydro_27/36_CS"/>
</dbReference>
<dbReference type="RefSeq" id="WP_263038201.1">
    <property type="nucleotide sequence ID" value="NZ_JAOTPL010000012.1"/>
</dbReference>
<dbReference type="PRINTS" id="PR00743">
    <property type="entry name" value="GLHYDRLASE36"/>
</dbReference>
<dbReference type="Gene3D" id="2.60.40.1180">
    <property type="entry name" value="Golgi alpha-mannosidase II"/>
    <property type="match status" value="1"/>
</dbReference>
<dbReference type="Proteomes" id="UP001209317">
    <property type="component" value="Unassembled WGS sequence"/>
</dbReference>
<evidence type="ECO:0000259" key="8">
    <source>
        <dbReference type="Pfam" id="PF16875"/>
    </source>
</evidence>
<dbReference type="PANTHER" id="PTHR43053">
    <property type="entry name" value="GLYCOSIDASE FAMILY 31"/>
    <property type="match status" value="1"/>
</dbReference>
<dbReference type="SUPFAM" id="SSF51445">
    <property type="entry name" value="(Trans)glycosidases"/>
    <property type="match status" value="1"/>
</dbReference>
<comment type="caution">
    <text evidence="9">The sequence shown here is derived from an EMBL/GenBank/DDBJ whole genome shotgun (WGS) entry which is preliminary data.</text>
</comment>
<dbReference type="EC" id="3.2.1.22" evidence="2 5"/>
<dbReference type="CDD" id="cd14791">
    <property type="entry name" value="GH36"/>
    <property type="match status" value="1"/>
</dbReference>
<dbReference type="Pfam" id="PF02065">
    <property type="entry name" value="Melibiase"/>
    <property type="match status" value="1"/>
</dbReference>
<evidence type="ECO:0000256" key="6">
    <source>
        <dbReference type="PIRSR" id="PIRSR005536-1"/>
    </source>
</evidence>
<dbReference type="InterPro" id="IPR031704">
    <property type="entry name" value="Glyco_hydro_36_N"/>
</dbReference>
<evidence type="ECO:0000259" key="7">
    <source>
        <dbReference type="Pfam" id="PF16874"/>
    </source>
</evidence>
<dbReference type="AlphaFoldDB" id="A0AAE3IPF7"/>
<dbReference type="Gene3D" id="2.70.98.60">
    <property type="entry name" value="alpha-galactosidase from lactobacil brevis"/>
    <property type="match status" value="1"/>
</dbReference>
<dbReference type="InterPro" id="IPR013780">
    <property type="entry name" value="Glyco_hydro_b"/>
</dbReference>
<dbReference type="InterPro" id="IPR013785">
    <property type="entry name" value="Aldolase_TIM"/>
</dbReference>
<sequence>MKIHLLIIAYTILISFQGVAQVRTVAENHWLLETENMYYSVKVINKQLYSGYYGAAFKQNKYSPDHFTGREEIPVRGKWTDKLPIIEVIFNDGTRDLDLIYESSFISKKDGYSQLEIRMKDSYYPIKVTSFYRVLPEFDIIEKWIEISNKGKSMIKIENAMSGSLWLPLGSYKMTHLAGNHLQDFQPHTTLLTHGTKTIQSKDFKTYGASYFTVRPEGEKDEHNGDVWYGQLHYSGNWRTDFESNYEDRLQIVSGINFWDSEWNLRPAETFTTPVFSFGFTSKGTGAAARNYHNYIRNITLPQQRAKKARPVISNSWYATEFNINEQQQVALAKVAKEIGVEMFVIDDGWFKGRVNDKAGLGDWTVDQSKFPNGLNPMIKQINDLGLDFGIWIEPEMVNPNSDLYRAHPDWVLHFNNRNRTEGRNQLILNLARKDVYDYLYESFHDLLKNHNIKYVKWDMNKSLTEPGWPSAPTDKQREVRIRYIENMYRMFDELTKAFPDVWFETCSSGGGRVDLGIFTYTDAAWVSDNIDPVDRIYLQYGYLNAFPANTMISWTGDYDNHNIKPSMEFMFDVAMSGVLGIGNNMTKWNGQEKEIAKRKIAEYKQIRDVVHNGDIYRIASPFESSRCVLQYNSKDKNESVIFCYELNTQLLGSSTYPNRNPYLKLMGLDANKRYQFEGEKDIYTGDQLMSAGLRYPLWKAATSKILRLKAL</sequence>
<comment type="similarity">
    <text evidence="5">Belongs to the glycosyl hydrolase.</text>
</comment>
<organism evidence="9 10">
    <name type="scientific">Haoranjiania flava</name>
    <dbReference type="NCBI Taxonomy" id="1856322"/>
    <lineage>
        <taxon>Bacteria</taxon>
        <taxon>Pseudomonadati</taxon>
        <taxon>Bacteroidota</taxon>
        <taxon>Chitinophagia</taxon>
        <taxon>Chitinophagales</taxon>
        <taxon>Chitinophagaceae</taxon>
        <taxon>Haoranjiania</taxon>
    </lineage>
</organism>
<dbReference type="PANTHER" id="PTHR43053:SF3">
    <property type="entry name" value="ALPHA-GALACTOSIDASE C-RELATED"/>
    <property type="match status" value="1"/>
</dbReference>
<dbReference type="InterPro" id="IPR050985">
    <property type="entry name" value="Alpha-glycosidase_related"/>
</dbReference>
<evidence type="ECO:0000256" key="5">
    <source>
        <dbReference type="PIRNR" id="PIRNR005536"/>
    </source>
</evidence>
<gene>
    <name evidence="9" type="ORF">OD355_09340</name>
</gene>
<keyword evidence="3 5" id="KW-0378">Hydrolase</keyword>
<keyword evidence="10" id="KW-1185">Reference proteome</keyword>
<evidence type="ECO:0000256" key="2">
    <source>
        <dbReference type="ARBA" id="ARBA00012755"/>
    </source>
</evidence>
<evidence type="ECO:0000256" key="3">
    <source>
        <dbReference type="ARBA" id="ARBA00022801"/>
    </source>
</evidence>